<keyword evidence="5" id="KW-1185">Reference proteome</keyword>
<proteinExistence type="inferred from homology"/>
<dbReference type="InterPro" id="IPR024337">
    <property type="entry name" value="tRNA_splic_suSen54"/>
</dbReference>
<dbReference type="Proteomes" id="UP000278143">
    <property type="component" value="Unassembled WGS sequence"/>
</dbReference>
<keyword evidence="2" id="KW-0819">tRNA processing</keyword>
<evidence type="ECO:0000313" key="4">
    <source>
        <dbReference type="EMBL" id="RKP22549.1"/>
    </source>
</evidence>
<dbReference type="GO" id="GO:0000214">
    <property type="term" value="C:tRNA-intron endonuclease complex"/>
    <property type="evidence" value="ECO:0007669"/>
    <property type="project" value="TreeGrafter"/>
</dbReference>
<comment type="similarity">
    <text evidence="1">Belongs to the SEN54 family.</text>
</comment>
<dbReference type="InterPro" id="IPR024336">
    <property type="entry name" value="tRNA_splic_suSen54_N"/>
</dbReference>
<dbReference type="GO" id="GO:0000379">
    <property type="term" value="P:tRNA-type intron splice site recognition and cleavage"/>
    <property type="evidence" value="ECO:0007669"/>
    <property type="project" value="TreeGrafter"/>
</dbReference>
<dbReference type="Pfam" id="PF12928">
    <property type="entry name" value="tRNA_int_end_N2"/>
    <property type="match status" value="1"/>
</dbReference>
<organism evidence="4 5">
    <name type="scientific">Syncephalis pseudoplumigaleata</name>
    <dbReference type="NCBI Taxonomy" id="1712513"/>
    <lineage>
        <taxon>Eukaryota</taxon>
        <taxon>Fungi</taxon>
        <taxon>Fungi incertae sedis</taxon>
        <taxon>Zoopagomycota</taxon>
        <taxon>Zoopagomycotina</taxon>
        <taxon>Zoopagomycetes</taxon>
        <taxon>Zoopagales</taxon>
        <taxon>Piptocephalidaceae</taxon>
        <taxon>Syncephalis</taxon>
    </lineage>
</organism>
<name>A0A4V1J0S2_9FUNG</name>
<dbReference type="EMBL" id="KZ991967">
    <property type="protein sequence ID" value="RKP22549.1"/>
    <property type="molecule type" value="Genomic_DNA"/>
</dbReference>
<reference evidence="5" key="1">
    <citation type="journal article" date="2018" name="Nat. Microbiol.">
        <title>Leveraging single-cell genomics to expand the fungal tree of life.</title>
        <authorList>
            <person name="Ahrendt S.R."/>
            <person name="Quandt C.A."/>
            <person name="Ciobanu D."/>
            <person name="Clum A."/>
            <person name="Salamov A."/>
            <person name="Andreopoulos B."/>
            <person name="Cheng J.F."/>
            <person name="Woyke T."/>
            <person name="Pelin A."/>
            <person name="Henrissat B."/>
            <person name="Reynolds N.K."/>
            <person name="Benny G.L."/>
            <person name="Smith M.E."/>
            <person name="James T.Y."/>
            <person name="Grigoriev I.V."/>
        </authorList>
    </citation>
    <scope>NUCLEOTIDE SEQUENCE [LARGE SCALE GENOMIC DNA]</scope>
    <source>
        <strain evidence="5">Benny S71-1</strain>
    </source>
</reference>
<feature type="domain" description="tRNA-splicing endonuclease subunit Sen54 N-terminal" evidence="3">
    <location>
        <begin position="56"/>
        <end position="110"/>
    </location>
</feature>
<evidence type="ECO:0000259" key="3">
    <source>
        <dbReference type="Pfam" id="PF12928"/>
    </source>
</evidence>
<dbReference type="AlphaFoldDB" id="A0A4V1J0S2"/>
<sequence length="216" mass="23769">MDIANEQEDELLEVEQLARLSKSLLRHRQGGAIRKQAIHATPLTLPMLLSEERYASRLCASRHLSRVAWMPTIGRASVLMQRGNHLQRLGYRQLGVHYLYAEEVLFMLGRSVLCVSVQGVSVVALQEAYAHLLPHLSHTSLASYSSYAYLKRLGFTVVRPSSSPAAAATTTVAVQHSISMGARIIAWISRLLTSCGSLTHTPSSKAPITSSMVTFE</sequence>
<protein>
    <recommendedName>
        <fullName evidence="3">tRNA-splicing endonuclease subunit Sen54 N-terminal domain-containing protein</fullName>
    </recommendedName>
</protein>
<accession>A0A4V1J0S2</accession>
<evidence type="ECO:0000256" key="1">
    <source>
        <dbReference type="ARBA" id="ARBA00005736"/>
    </source>
</evidence>
<dbReference type="PANTHER" id="PTHR21027:SF1">
    <property type="entry name" value="TRNA-SPLICING ENDONUCLEASE SUBUNIT SEN54"/>
    <property type="match status" value="1"/>
</dbReference>
<dbReference type="PANTHER" id="PTHR21027">
    <property type="entry name" value="TRNA-SPLICING ENDONUCLEASE SUBUNIT SEN54"/>
    <property type="match status" value="1"/>
</dbReference>
<dbReference type="OrthoDB" id="408683at2759"/>
<evidence type="ECO:0000313" key="5">
    <source>
        <dbReference type="Proteomes" id="UP000278143"/>
    </source>
</evidence>
<gene>
    <name evidence="4" type="ORF">SYNPS1DRAFT_31848</name>
</gene>
<evidence type="ECO:0000256" key="2">
    <source>
        <dbReference type="ARBA" id="ARBA00022694"/>
    </source>
</evidence>